<feature type="compositionally biased region" description="Basic and acidic residues" evidence="1">
    <location>
        <begin position="777"/>
        <end position="790"/>
    </location>
</feature>
<feature type="region of interest" description="Disordered" evidence="1">
    <location>
        <begin position="736"/>
        <end position="824"/>
    </location>
</feature>
<feature type="transmembrane region" description="Helical" evidence="2">
    <location>
        <begin position="407"/>
        <end position="430"/>
    </location>
</feature>
<feature type="transmembrane region" description="Helical" evidence="2">
    <location>
        <begin position="442"/>
        <end position="461"/>
    </location>
</feature>
<keyword evidence="2" id="KW-1133">Transmembrane helix</keyword>
<evidence type="ECO:0000256" key="1">
    <source>
        <dbReference type="SAM" id="MobiDB-lite"/>
    </source>
</evidence>
<dbReference type="EMBL" id="BAAAPC010000003">
    <property type="protein sequence ID" value="GAA1985954.1"/>
    <property type="molecule type" value="Genomic_DNA"/>
</dbReference>
<sequence>MSVHRLDLRGLTRDESRKTVRAVFGPGTPPTDSARALVLDETGRLVDHADSYEDIFNSGRVQTMVCVAVGPPERTAARRTLNRPGQIGPERGIATLWVDDETGVGWTLHPPGPASPFPGAVPESRIGADRLVEVLSHPEVFDRVVELSGELPEAAASPGLYWVGAESGEDAVTAALLRAAFALTAKPSGSGSSAPTATARSSGSPLVDLVEGVRRPSVATDDPGNGELAARERRLRHALGRADGSLESLSGWLGVFGTASPARLRASELPAVGAALADYRDYVVALFTRLNTLTGEPLAAELARAGIAVRPVPPEESREAVDALRRRAESRLARGGAVTEVAADLDRVAAHVSPPGSAAEMPRVRHAVPSGLVDALEDPPGFPAPGPVSGLLAAAFAAPLFPALAGWWTGALAGGLIAALWLVMFAVLLARCRPLRGAAPTLAVHAGAAVGGVLAGLWIGAASGLSVELGPPVVVLVGSVVGGVVAAWSLAGSWTARIRAWRSSIPLDAVDPAASGLTRLVNAVARDEWALGAARRHLADLTRSAAGATRAATHALTEATERLPTPATPPAEASDLVPVLRADLTSLVRTAVAPIWSGLRAGQVRDLYDSVHDGTSDLVAEYLQHLRTEGPYVPPRFVAPGEERTIAVSGDPERLLRALHRPPGDRMLQLCDPAHLSLLSTGAGAARGVRFAPMSVRPAMFGGGREAPSDTVWTAGGRLTGLLRLVPLRSGVMTTLWSNEPPGDEAPVGVPDPLSSREAVEPEQEAGRSEPPGPNGARDRAEPPGEDARRFAPGPTQPGGSNEPIGPDGLGGPLPSEPEEDYLR</sequence>
<evidence type="ECO:0000256" key="2">
    <source>
        <dbReference type="SAM" id="Phobius"/>
    </source>
</evidence>
<evidence type="ECO:0000313" key="4">
    <source>
        <dbReference type="Proteomes" id="UP001501585"/>
    </source>
</evidence>
<proteinExistence type="predicted"/>
<comment type="caution">
    <text evidence="3">The sequence shown here is derived from an EMBL/GenBank/DDBJ whole genome shotgun (WGS) entry which is preliminary data.</text>
</comment>
<name>A0ABN2SG23_9ACTN</name>
<feature type="transmembrane region" description="Helical" evidence="2">
    <location>
        <begin position="473"/>
        <end position="494"/>
    </location>
</feature>
<gene>
    <name evidence="3" type="ORF">GCM10009799_09270</name>
</gene>
<reference evidence="3 4" key="1">
    <citation type="journal article" date="2019" name="Int. J. Syst. Evol. Microbiol.">
        <title>The Global Catalogue of Microorganisms (GCM) 10K type strain sequencing project: providing services to taxonomists for standard genome sequencing and annotation.</title>
        <authorList>
            <consortium name="The Broad Institute Genomics Platform"/>
            <consortium name="The Broad Institute Genome Sequencing Center for Infectious Disease"/>
            <person name="Wu L."/>
            <person name="Ma J."/>
        </authorList>
    </citation>
    <scope>NUCLEOTIDE SEQUENCE [LARGE SCALE GENOMIC DNA]</scope>
    <source>
        <strain evidence="3 4">JCM 15313</strain>
    </source>
</reference>
<accession>A0ABN2SG23</accession>
<organism evidence="3 4">
    <name type="scientific">Nocardiopsis rhodophaea</name>
    <dbReference type="NCBI Taxonomy" id="280238"/>
    <lineage>
        <taxon>Bacteria</taxon>
        <taxon>Bacillati</taxon>
        <taxon>Actinomycetota</taxon>
        <taxon>Actinomycetes</taxon>
        <taxon>Streptosporangiales</taxon>
        <taxon>Nocardiopsidaceae</taxon>
        <taxon>Nocardiopsis</taxon>
    </lineage>
</organism>
<keyword evidence="2" id="KW-0472">Membrane</keyword>
<protein>
    <submittedName>
        <fullName evidence="3">Uncharacterized protein</fullName>
    </submittedName>
</protein>
<feature type="compositionally biased region" description="Low complexity" evidence="1">
    <location>
        <begin position="186"/>
        <end position="205"/>
    </location>
</feature>
<keyword evidence="4" id="KW-1185">Reference proteome</keyword>
<feature type="region of interest" description="Disordered" evidence="1">
    <location>
        <begin position="186"/>
        <end position="206"/>
    </location>
</feature>
<dbReference type="RefSeq" id="WP_344160351.1">
    <property type="nucleotide sequence ID" value="NZ_BAAAPC010000003.1"/>
</dbReference>
<dbReference type="Proteomes" id="UP001501585">
    <property type="component" value="Unassembled WGS sequence"/>
</dbReference>
<evidence type="ECO:0000313" key="3">
    <source>
        <dbReference type="EMBL" id="GAA1985954.1"/>
    </source>
</evidence>
<keyword evidence="2" id="KW-0812">Transmembrane</keyword>